<accession>A0A221UWC8</accession>
<evidence type="ECO:0000313" key="2">
    <source>
        <dbReference type="EMBL" id="ASO05406.1"/>
    </source>
</evidence>
<feature type="transmembrane region" description="Helical" evidence="1">
    <location>
        <begin position="130"/>
        <end position="149"/>
    </location>
</feature>
<proteinExistence type="predicted"/>
<keyword evidence="1" id="KW-1133">Transmembrane helix</keyword>
<reference evidence="2 3" key="1">
    <citation type="submission" date="2017-07" db="EMBL/GenBank/DDBJ databases">
        <title>Genome Sequence of Arenibacter algicola Strain SMS7 Isolated from a culture of the Diatom Skeletonema marinoi.</title>
        <authorList>
            <person name="Topel M."/>
            <person name="Pinder M.I.M."/>
            <person name="Johansson O.N."/>
            <person name="Kourtchenko O."/>
            <person name="Godhe A."/>
            <person name="Clarke A.K."/>
        </authorList>
    </citation>
    <scope>NUCLEOTIDE SEQUENCE [LARGE SCALE GENOMIC DNA]</scope>
    <source>
        <strain evidence="2 3">SMS7</strain>
    </source>
</reference>
<dbReference type="AlphaFoldDB" id="A0A221UWC8"/>
<gene>
    <name evidence="2" type="ORF">AREALGSMS7_01944</name>
</gene>
<dbReference type="EMBL" id="CP022515">
    <property type="protein sequence ID" value="ASO05406.1"/>
    <property type="molecule type" value="Genomic_DNA"/>
</dbReference>
<evidence type="ECO:0000313" key="3">
    <source>
        <dbReference type="Proteomes" id="UP000204551"/>
    </source>
</evidence>
<dbReference type="Proteomes" id="UP000204551">
    <property type="component" value="Chromosome"/>
</dbReference>
<organism evidence="2 3">
    <name type="scientific">Arenibacter algicola</name>
    <dbReference type="NCBI Taxonomy" id="616991"/>
    <lineage>
        <taxon>Bacteria</taxon>
        <taxon>Pseudomonadati</taxon>
        <taxon>Bacteroidota</taxon>
        <taxon>Flavobacteriia</taxon>
        <taxon>Flavobacteriales</taxon>
        <taxon>Flavobacteriaceae</taxon>
        <taxon>Arenibacter</taxon>
    </lineage>
</organism>
<keyword evidence="1" id="KW-0812">Transmembrane</keyword>
<name>A0A221UWC8_9FLAO</name>
<keyword evidence="1" id="KW-0472">Membrane</keyword>
<dbReference type="KEGG" id="aalg:AREALGSMS7_01944"/>
<feature type="transmembrane region" description="Helical" evidence="1">
    <location>
        <begin position="105"/>
        <end position="124"/>
    </location>
</feature>
<protein>
    <submittedName>
        <fullName evidence="2">Uncharacterized protein</fullName>
    </submittedName>
</protein>
<evidence type="ECO:0000256" key="1">
    <source>
        <dbReference type="SAM" id="Phobius"/>
    </source>
</evidence>
<sequence>METPVFIEFLIHVNSNKICLSRRGSRVRVPSGPPTKISFSRNWKAFSFLRVQHRYNKIIFNLLNLVQAYTSSGLNLIDKIIDRLDALDKFKERVYIWYNYKDTQVALAIILFLVLIGTVLYFIFDVGLPWYWSLIFVCSLCIGILYLIVRYTRNKRKNIGTVMAVPIKTIGLDFNRMVLDNIYYVLRGYEKIDVEKTGIDNFHSVLTQQFEDTDSEIHFIAMNWGEVRYVLSKFKEKCGVEYSTFEKSNKLFLDGKPVTAKKLSNNGLRKHPAKYFTDKIDSCFPR</sequence>